<proteinExistence type="predicted"/>
<protein>
    <submittedName>
        <fullName evidence="2">Uncharacterized protein</fullName>
    </submittedName>
</protein>
<dbReference type="EMBL" id="CANI01000007">
    <property type="protein sequence ID" value="CCM74737.1"/>
    <property type="molecule type" value="Genomic_DNA"/>
</dbReference>
<evidence type="ECO:0000256" key="1">
    <source>
        <dbReference type="SAM" id="MobiDB-lite"/>
    </source>
</evidence>
<name>K0PUF5_9HYPH</name>
<feature type="region of interest" description="Disordered" evidence="1">
    <location>
        <begin position="1"/>
        <end position="34"/>
    </location>
</feature>
<dbReference type="STRING" id="1211777.BN77_1877"/>
<evidence type="ECO:0000313" key="2">
    <source>
        <dbReference type="EMBL" id="CCM74737.1"/>
    </source>
</evidence>
<feature type="compositionally biased region" description="Polar residues" evidence="1">
    <location>
        <begin position="1"/>
        <end position="10"/>
    </location>
</feature>
<keyword evidence="3" id="KW-1185">Reference proteome</keyword>
<dbReference type="AlphaFoldDB" id="K0PUF5"/>
<accession>K0PUF5</accession>
<sequence length="34" mass="3921">MKKIMSNQKGNIDHKDMSLHDFSVPARKEKHATP</sequence>
<comment type="caution">
    <text evidence="2">The sequence shown here is derived from an EMBL/GenBank/DDBJ whole genome shotgun (WGS) entry which is preliminary data.</text>
</comment>
<dbReference type="HOGENOM" id="CLU_220782_0_0_5"/>
<gene>
    <name evidence="2" type="ORF">BN77_1877</name>
</gene>
<organism evidence="2 3">
    <name type="scientific">Rhizobium mesoamericanum STM3625</name>
    <dbReference type="NCBI Taxonomy" id="1211777"/>
    <lineage>
        <taxon>Bacteria</taxon>
        <taxon>Pseudomonadati</taxon>
        <taxon>Pseudomonadota</taxon>
        <taxon>Alphaproteobacteria</taxon>
        <taxon>Hyphomicrobiales</taxon>
        <taxon>Rhizobiaceae</taxon>
        <taxon>Rhizobium/Agrobacterium group</taxon>
        <taxon>Rhizobium</taxon>
    </lineage>
</organism>
<evidence type="ECO:0000313" key="3">
    <source>
        <dbReference type="Proteomes" id="UP000009319"/>
    </source>
</evidence>
<dbReference type="Proteomes" id="UP000009319">
    <property type="component" value="Unassembled WGS sequence"/>
</dbReference>
<reference evidence="2 3" key="1">
    <citation type="journal article" date="2013" name="Genome Announc.">
        <title>Draft Genome Sequence of Rhizobium mesoamericanum STM3625, a Nitrogen-Fixing Symbiont of Mimosa pudica Isolated in French Guiana (South America).</title>
        <authorList>
            <person name="Moulin L."/>
            <person name="Mornico D."/>
            <person name="Melkonian R."/>
            <person name="Klonowska A."/>
        </authorList>
    </citation>
    <scope>NUCLEOTIDE SEQUENCE [LARGE SCALE GENOMIC DNA]</scope>
    <source>
        <strain evidence="2 3">STM3625</strain>
    </source>
</reference>